<dbReference type="STRING" id="1314751.GCA_001591425_04698"/>
<feature type="domain" description="N-acetyltransferase" evidence="1">
    <location>
        <begin position="2"/>
        <end position="146"/>
    </location>
</feature>
<evidence type="ECO:0000313" key="3">
    <source>
        <dbReference type="Proteomes" id="UP000215224"/>
    </source>
</evidence>
<name>A0A223KWN3_9BACI</name>
<dbReference type="KEGG" id="bcoh:BC6307_21765"/>
<gene>
    <name evidence="2" type="ORF">BC6307_21765</name>
</gene>
<dbReference type="Gene3D" id="3.40.630.30">
    <property type="match status" value="1"/>
</dbReference>
<dbReference type="GO" id="GO:0016747">
    <property type="term" value="F:acyltransferase activity, transferring groups other than amino-acyl groups"/>
    <property type="evidence" value="ECO:0007669"/>
    <property type="project" value="InterPro"/>
</dbReference>
<reference evidence="2 3" key="1">
    <citation type="submission" date="2016-12" db="EMBL/GenBank/DDBJ databases">
        <title>The whole genome sequencing and assembly of Bacillus cohnii DSM 6307T strain.</title>
        <authorList>
            <person name="Lee Y.-J."/>
            <person name="Yi H."/>
            <person name="Bahn Y.-S."/>
            <person name="Kim J.F."/>
            <person name="Lee D.-W."/>
        </authorList>
    </citation>
    <scope>NUCLEOTIDE SEQUENCE [LARGE SCALE GENOMIC DNA]</scope>
    <source>
        <strain evidence="2 3">DSM 6307</strain>
    </source>
</reference>
<dbReference type="PROSITE" id="PS51186">
    <property type="entry name" value="GNAT"/>
    <property type="match status" value="1"/>
</dbReference>
<accession>A0A223KWN3</accession>
<dbReference type="CDD" id="cd04301">
    <property type="entry name" value="NAT_SF"/>
    <property type="match status" value="1"/>
</dbReference>
<sequence>MLEVKEVKAEETYPLRHSILRPHQRFEDCIYNTDQDEGVFHVGAFYDGKLVTVASFYPEELPDVTAALPYRLRAMATVPEYRKLGAGRAVVTYAENKLKDQGVDLLWCKGRTSVEEYYVRLGFHAHGDVFDYPPIGPHIVMVKKLEHG</sequence>
<evidence type="ECO:0000313" key="2">
    <source>
        <dbReference type="EMBL" id="AST93708.1"/>
    </source>
</evidence>
<dbReference type="SUPFAM" id="SSF55729">
    <property type="entry name" value="Acyl-CoA N-acyltransferases (Nat)"/>
    <property type="match status" value="1"/>
</dbReference>
<dbReference type="Proteomes" id="UP000215224">
    <property type="component" value="Chromosome"/>
</dbReference>
<dbReference type="Pfam" id="PF00583">
    <property type="entry name" value="Acetyltransf_1"/>
    <property type="match status" value="1"/>
</dbReference>
<evidence type="ECO:0000259" key="1">
    <source>
        <dbReference type="PROSITE" id="PS51186"/>
    </source>
</evidence>
<dbReference type="EMBL" id="CP018866">
    <property type="protein sequence ID" value="AST93708.1"/>
    <property type="molecule type" value="Genomic_DNA"/>
</dbReference>
<keyword evidence="3" id="KW-1185">Reference proteome</keyword>
<dbReference type="AlphaFoldDB" id="A0A223KWN3"/>
<dbReference type="InterPro" id="IPR016181">
    <property type="entry name" value="Acyl_CoA_acyltransferase"/>
</dbReference>
<dbReference type="InterPro" id="IPR000182">
    <property type="entry name" value="GNAT_dom"/>
</dbReference>
<dbReference type="RefSeq" id="WP_066421211.1">
    <property type="nucleotide sequence ID" value="NZ_CP018866.1"/>
</dbReference>
<proteinExistence type="predicted"/>
<keyword evidence="2" id="KW-0808">Transferase</keyword>
<protein>
    <submittedName>
        <fullName evidence="2">GNAT family N-acetyltransferase</fullName>
    </submittedName>
</protein>
<organism evidence="2 3">
    <name type="scientific">Sutcliffiella cohnii</name>
    <dbReference type="NCBI Taxonomy" id="33932"/>
    <lineage>
        <taxon>Bacteria</taxon>
        <taxon>Bacillati</taxon>
        <taxon>Bacillota</taxon>
        <taxon>Bacilli</taxon>
        <taxon>Bacillales</taxon>
        <taxon>Bacillaceae</taxon>
        <taxon>Sutcliffiella</taxon>
    </lineage>
</organism>